<evidence type="ECO:0000256" key="12">
    <source>
        <dbReference type="SAM" id="SignalP"/>
    </source>
</evidence>
<evidence type="ECO:0000313" key="15">
    <source>
        <dbReference type="Proteomes" id="UP000823388"/>
    </source>
</evidence>
<feature type="domain" description="Leucine-rich repeat-containing N-terminal plant-type" evidence="13">
    <location>
        <begin position="28"/>
        <end position="64"/>
    </location>
</feature>
<keyword evidence="7 12" id="KW-0732">Signal</keyword>
<dbReference type="InterPro" id="IPR013210">
    <property type="entry name" value="LRR_N_plant-typ"/>
</dbReference>
<dbReference type="FunFam" id="3.80.10.10:FF:000213">
    <property type="entry name" value="Tyrosine-sulfated glycopeptide receptor 1"/>
    <property type="match status" value="1"/>
</dbReference>
<dbReference type="PANTHER" id="PTHR48065:SF66">
    <property type="entry name" value="OS10G0469600 PROTEIN"/>
    <property type="match status" value="1"/>
</dbReference>
<evidence type="ECO:0000256" key="2">
    <source>
        <dbReference type="ARBA" id="ARBA00004479"/>
    </source>
</evidence>
<dbReference type="FunFam" id="3.80.10.10:FF:000400">
    <property type="entry name" value="Nuclear pore complex protein NUP107"/>
    <property type="match status" value="1"/>
</dbReference>
<dbReference type="EMBL" id="CM029041">
    <property type="protein sequence ID" value="KAG2629289.1"/>
    <property type="molecule type" value="Genomic_DNA"/>
</dbReference>
<dbReference type="InterPro" id="IPR001611">
    <property type="entry name" value="Leu-rich_rpt"/>
</dbReference>
<keyword evidence="15" id="KW-1185">Reference proteome</keyword>
<evidence type="ECO:0000256" key="9">
    <source>
        <dbReference type="ARBA" id="ARBA00022989"/>
    </source>
</evidence>
<feature type="transmembrane region" description="Helical" evidence="11">
    <location>
        <begin position="749"/>
        <end position="770"/>
    </location>
</feature>
<evidence type="ECO:0000256" key="1">
    <source>
        <dbReference type="ARBA" id="ARBA00004236"/>
    </source>
</evidence>
<dbReference type="PANTHER" id="PTHR48065">
    <property type="entry name" value="OS10G0469600 PROTEIN"/>
    <property type="match status" value="1"/>
</dbReference>
<dbReference type="Gene3D" id="3.80.10.10">
    <property type="entry name" value="Ribonuclease Inhibitor"/>
    <property type="match status" value="4"/>
</dbReference>
<keyword evidence="8" id="KW-0677">Repeat</keyword>
<evidence type="ECO:0000256" key="11">
    <source>
        <dbReference type="SAM" id="Phobius"/>
    </source>
</evidence>
<keyword evidence="6 11" id="KW-0812">Transmembrane</keyword>
<dbReference type="FunFam" id="3.80.10.10:FF:000383">
    <property type="entry name" value="Leucine-rich repeat receptor protein kinase EMS1"/>
    <property type="match status" value="1"/>
</dbReference>
<feature type="signal peptide" evidence="12">
    <location>
        <begin position="1"/>
        <end position="24"/>
    </location>
</feature>
<dbReference type="SMART" id="SM00369">
    <property type="entry name" value="LRR_TYP"/>
    <property type="match status" value="11"/>
</dbReference>
<evidence type="ECO:0000256" key="8">
    <source>
        <dbReference type="ARBA" id="ARBA00022737"/>
    </source>
</evidence>
<evidence type="ECO:0000259" key="13">
    <source>
        <dbReference type="Pfam" id="PF08263"/>
    </source>
</evidence>
<dbReference type="InterPro" id="IPR032675">
    <property type="entry name" value="LRR_dom_sf"/>
</dbReference>
<accession>A0A8T0VBR1</accession>
<dbReference type="InterPro" id="IPR003591">
    <property type="entry name" value="Leu-rich_rpt_typical-subtyp"/>
</dbReference>
<reference evidence="14" key="1">
    <citation type="submission" date="2020-05" db="EMBL/GenBank/DDBJ databases">
        <title>WGS assembly of Panicum virgatum.</title>
        <authorList>
            <person name="Lovell J.T."/>
            <person name="Jenkins J."/>
            <person name="Shu S."/>
            <person name="Juenger T.E."/>
            <person name="Schmutz J."/>
        </authorList>
    </citation>
    <scope>NUCLEOTIDE SEQUENCE</scope>
    <source>
        <strain evidence="14">AP13</strain>
    </source>
</reference>
<dbReference type="Pfam" id="PF13516">
    <property type="entry name" value="LRR_6"/>
    <property type="match status" value="1"/>
</dbReference>
<dbReference type="Pfam" id="PF13855">
    <property type="entry name" value="LRR_8"/>
    <property type="match status" value="3"/>
</dbReference>
<evidence type="ECO:0000256" key="3">
    <source>
        <dbReference type="ARBA" id="ARBA00009592"/>
    </source>
</evidence>
<proteinExistence type="inferred from homology"/>
<feature type="chain" id="PRO_5035853053" description="Leucine-rich repeat-containing N-terminal plant-type domain-containing protein" evidence="12">
    <location>
        <begin position="25"/>
        <end position="788"/>
    </location>
</feature>
<name>A0A8T0VBR1_PANVG</name>
<evidence type="ECO:0000256" key="6">
    <source>
        <dbReference type="ARBA" id="ARBA00022692"/>
    </source>
</evidence>
<organism evidence="14 15">
    <name type="scientific">Panicum virgatum</name>
    <name type="common">Blackwell switchgrass</name>
    <dbReference type="NCBI Taxonomy" id="38727"/>
    <lineage>
        <taxon>Eukaryota</taxon>
        <taxon>Viridiplantae</taxon>
        <taxon>Streptophyta</taxon>
        <taxon>Embryophyta</taxon>
        <taxon>Tracheophyta</taxon>
        <taxon>Spermatophyta</taxon>
        <taxon>Magnoliopsida</taxon>
        <taxon>Liliopsida</taxon>
        <taxon>Poales</taxon>
        <taxon>Poaceae</taxon>
        <taxon>PACMAD clade</taxon>
        <taxon>Panicoideae</taxon>
        <taxon>Panicodae</taxon>
        <taxon>Paniceae</taxon>
        <taxon>Panicinae</taxon>
        <taxon>Panicum</taxon>
        <taxon>Panicum sect. Hiantes</taxon>
    </lineage>
</organism>
<evidence type="ECO:0000256" key="5">
    <source>
        <dbReference type="ARBA" id="ARBA00022614"/>
    </source>
</evidence>
<comment type="similarity">
    <text evidence="3">Belongs to the RLP family.</text>
</comment>
<keyword evidence="5" id="KW-0433">Leucine-rich repeat</keyword>
<keyword evidence="9 11" id="KW-1133">Transmembrane helix</keyword>
<dbReference type="Pfam" id="PF00560">
    <property type="entry name" value="LRR_1"/>
    <property type="match status" value="5"/>
</dbReference>
<dbReference type="Pfam" id="PF08263">
    <property type="entry name" value="LRRNT_2"/>
    <property type="match status" value="1"/>
</dbReference>
<evidence type="ECO:0000256" key="7">
    <source>
        <dbReference type="ARBA" id="ARBA00022729"/>
    </source>
</evidence>
<dbReference type="AlphaFoldDB" id="A0A8T0VBR1"/>
<evidence type="ECO:0000256" key="4">
    <source>
        <dbReference type="ARBA" id="ARBA00022475"/>
    </source>
</evidence>
<evidence type="ECO:0000256" key="10">
    <source>
        <dbReference type="ARBA" id="ARBA00023136"/>
    </source>
</evidence>
<comment type="subcellular location">
    <subcellularLocation>
        <location evidence="1">Cell membrane</location>
    </subcellularLocation>
    <subcellularLocation>
        <location evidence="2">Membrane</location>
        <topology evidence="2">Single-pass type I membrane protein</topology>
    </subcellularLocation>
</comment>
<keyword evidence="4" id="KW-1003">Cell membrane</keyword>
<dbReference type="GO" id="GO:0005886">
    <property type="term" value="C:plasma membrane"/>
    <property type="evidence" value="ECO:0007669"/>
    <property type="project" value="UniProtKB-SubCell"/>
</dbReference>
<gene>
    <name evidence="14" type="ORF">PVAP13_3KG436100</name>
</gene>
<dbReference type="SUPFAM" id="SSF52058">
    <property type="entry name" value="L domain-like"/>
    <property type="match status" value="2"/>
</dbReference>
<evidence type="ECO:0000313" key="14">
    <source>
        <dbReference type="EMBL" id="KAG2629289.1"/>
    </source>
</evidence>
<dbReference type="Proteomes" id="UP000823388">
    <property type="component" value="Chromosome 3K"/>
</dbReference>
<sequence length="788" mass="85813">MDLPRNLLCILFFLLVCTSHAAHSEQAAAALLHWKSTLDSRSTSNLSSWSPANSTCVWFGILCSNASATTSHIIGLRLPEAGIKGRLETLNFAAFPQLTELNLSRNGLHGAIPASISLLQALVYLDLSFNSLETFIPPELGSLSNLVDLRLDNNNLTGAVPYQLSKLPKIARLEISHNYLDKPDFSPMPTLQIFSMYSMGVNGSFPQFILECPNLTFLDVSWNKLSGPILELIPKIAPNLTYLKLGTLGELLVLDLQNNPLNGPIPVEICKLSNLYWLNAPGNNLSGTIPPCISGMAALTRLELWNNQLEGELPATISQLHRLMYLLVGFNRLTGPVPKDLGQGQPLIIVDLSNNGFSGELPPGLCSGHQLQELVVNNNSFSGLLPACPNLTYAWIGQNNYSGDNSYVIGKYPILRGLDASWNEFTGMIPSSLHGELPSCLTKLQLLYFVDLSRNAFSGEFPALTSHNCSLTSLHLANNDFTGGFPSSLSYCSNLTILDLGNNRLNGEVPSWVSHKMPSLKILQLRSNMLQGCIPWQLSHHSRLQLLDLANNQLSGSIPRQFANFASMIQQSDGFYLGSTHILLTYSNRALTPYSDRIDLIWKGKYYTFEKAIAHMTGIDLLSNLLSGEIPTELTNLKGLQLLNLSRNNLSGGIPNDIGNLKALESLDLSCNELSGHIPDSFSGLTFLSSLNLSNNQLSGMIPTGGQLGTLNDPSIYSNNSGLCGLPLNIACLNGSSGSAENKDRDPGLYYSILVGFAVGFWLWFGAIIFSDPWGVAVLSCIDRVLNC</sequence>
<dbReference type="PRINTS" id="PR00019">
    <property type="entry name" value="LEURICHRPT"/>
</dbReference>
<comment type="caution">
    <text evidence="14">The sequence shown here is derived from an EMBL/GenBank/DDBJ whole genome shotgun (WGS) entry which is preliminary data.</text>
</comment>
<protein>
    <recommendedName>
        <fullName evidence="13">Leucine-rich repeat-containing N-terminal plant-type domain-containing protein</fullName>
    </recommendedName>
</protein>
<keyword evidence="10 11" id="KW-0472">Membrane</keyword>